<proteinExistence type="predicted"/>
<sequence>MRASTFGVIIGELVFTSHFATSNHDEKPFFIYEPIPIPFNHQQKRVRLSQMPAYVAIQLDSRQFVRWSPEEAEPCCFQVMTSCRVNPVIRKDLEDMCIYQVLISTPLKSCRIEPYLEPIFVRKVGNFWAISMNSSTTCHRATPLDSDNYKIMNNNAITLPPTSLLSAKDGAALSCDYFYLHGLPIQSHSRLVLYQNLTVNAVEEEVIDLHSFIHNNTQWEKQPYIPSHMQSIIDLITNTTTPSEILFWGQFKTHSMLTFGIVLIALLILAVLFLIGYIRFKHTKQSKVKITIPSFKTLEQQELALPK</sequence>
<evidence type="ECO:0000313" key="2">
    <source>
        <dbReference type="EMBL" id="CAF1511817.1"/>
    </source>
</evidence>
<protein>
    <submittedName>
        <fullName evidence="3">Uncharacterized protein</fullName>
    </submittedName>
</protein>
<reference evidence="3" key="1">
    <citation type="submission" date="2021-02" db="EMBL/GenBank/DDBJ databases">
        <authorList>
            <person name="Nowell W R."/>
        </authorList>
    </citation>
    <scope>NUCLEOTIDE SEQUENCE</scope>
</reference>
<keyword evidence="1" id="KW-0472">Membrane</keyword>
<dbReference type="AlphaFoldDB" id="A0A816EVR4"/>
<keyword evidence="1" id="KW-0812">Transmembrane</keyword>
<dbReference type="OrthoDB" id="10055102at2759"/>
<evidence type="ECO:0000256" key="1">
    <source>
        <dbReference type="SAM" id="Phobius"/>
    </source>
</evidence>
<keyword evidence="4" id="KW-1185">Reference proteome</keyword>
<feature type="transmembrane region" description="Helical" evidence="1">
    <location>
        <begin position="256"/>
        <end position="280"/>
    </location>
</feature>
<evidence type="ECO:0000313" key="3">
    <source>
        <dbReference type="EMBL" id="CAF1650995.1"/>
    </source>
</evidence>
<dbReference type="Proteomes" id="UP000663828">
    <property type="component" value="Unassembled WGS sequence"/>
</dbReference>
<comment type="caution">
    <text evidence="3">The sequence shown here is derived from an EMBL/GenBank/DDBJ whole genome shotgun (WGS) entry which is preliminary data.</text>
</comment>
<keyword evidence="1" id="KW-1133">Transmembrane helix</keyword>
<accession>A0A816EVR4</accession>
<dbReference type="Proteomes" id="UP000663852">
    <property type="component" value="Unassembled WGS sequence"/>
</dbReference>
<organism evidence="3 4">
    <name type="scientific">Adineta ricciae</name>
    <name type="common">Rotifer</name>
    <dbReference type="NCBI Taxonomy" id="249248"/>
    <lineage>
        <taxon>Eukaryota</taxon>
        <taxon>Metazoa</taxon>
        <taxon>Spiralia</taxon>
        <taxon>Gnathifera</taxon>
        <taxon>Rotifera</taxon>
        <taxon>Eurotatoria</taxon>
        <taxon>Bdelloidea</taxon>
        <taxon>Adinetida</taxon>
        <taxon>Adinetidae</taxon>
        <taxon>Adineta</taxon>
    </lineage>
</organism>
<gene>
    <name evidence="2" type="ORF">EDS130_LOCUS43296</name>
    <name evidence="3" type="ORF">XAT740_LOCUS54971</name>
</gene>
<dbReference type="EMBL" id="CAJNOR010010087">
    <property type="protein sequence ID" value="CAF1650995.1"/>
    <property type="molecule type" value="Genomic_DNA"/>
</dbReference>
<evidence type="ECO:0000313" key="4">
    <source>
        <dbReference type="Proteomes" id="UP000663828"/>
    </source>
</evidence>
<name>A0A816EVR4_ADIRI</name>
<dbReference type="EMBL" id="CAJNOJ010000699">
    <property type="protein sequence ID" value="CAF1511817.1"/>
    <property type="molecule type" value="Genomic_DNA"/>
</dbReference>